<evidence type="ECO:0000259" key="4">
    <source>
        <dbReference type="PROSITE" id="PS50887"/>
    </source>
</evidence>
<dbReference type="SMART" id="SM00267">
    <property type="entry name" value="GGDEF"/>
    <property type="match status" value="1"/>
</dbReference>
<evidence type="ECO:0000256" key="2">
    <source>
        <dbReference type="ARBA" id="ARBA00012528"/>
    </source>
</evidence>
<evidence type="ECO:0000313" key="5">
    <source>
        <dbReference type="EMBL" id="MCP8898576.1"/>
    </source>
</evidence>
<dbReference type="PANTHER" id="PTHR45138">
    <property type="entry name" value="REGULATORY COMPONENTS OF SENSORY TRANSDUCTION SYSTEM"/>
    <property type="match status" value="1"/>
</dbReference>
<dbReference type="Proteomes" id="UP001139319">
    <property type="component" value="Unassembled WGS sequence"/>
</dbReference>
<dbReference type="CDD" id="cd01949">
    <property type="entry name" value="GGDEF"/>
    <property type="match status" value="1"/>
</dbReference>
<accession>A0A9X2HXX0</accession>
<organism evidence="5 6">
    <name type="scientific">Gilvimarinus xylanilyticus</name>
    <dbReference type="NCBI Taxonomy" id="2944139"/>
    <lineage>
        <taxon>Bacteria</taxon>
        <taxon>Pseudomonadati</taxon>
        <taxon>Pseudomonadota</taxon>
        <taxon>Gammaproteobacteria</taxon>
        <taxon>Cellvibrionales</taxon>
        <taxon>Cellvibrionaceae</taxon>
        <taxon>Gilvimarinus</taxon>
    </lineage>
</organism>
<protein>
    <recommendedName>
        <fullName evidence="2">diguanylate cyclase</fullName>
        <ecNumber evidence="2">2.7.7.65</ecNumber>
    </recommendedName>
</protein>
<dbReference type="FunFam" id="3.30.70.270:FF:000001">
    <property type="entry name" value="Diguanylate cyclase domain protein"/>
    <property type="match status" value="1"/>
</dbReference>
<evidence type="ECO:0000256" key="1">
    <source>
        <dbReference type="ARBA" id="ARBA00001946"/>
    </source>
</evidence>
<dbReference type="GO" id="GO:0043709">
    <property type="term" value="P:cell adhesion involved in single-species biofilm formation"/>
    <property type="evidence" value="ECO:0007669"/>
    <property type="project" value="TreeGrafter"/>
</dbReference>
<dbReference type="InterPro" id="IPR050469">
    <property type="entry name" value="Diguanylate_Cyclase"/>
</dbReference>
<dbReference type="GO" id="GO:1902201">
    <property type="term" value="P:negative regulation of bacterial-type flagellum-dependent cell motility"/>
    <property type="evidence" value="ECO:0007669"/>
    <property type="project" value="TreeGrafter"/>
</dbReference>
<dbReference type="GO" id="GO:0052621">
    <property type="term" value="F:diguanylate cyclase activity"/>
    <property type="evidence" value="ECO:0007669"/>
    <property type="project" value="UniProtKB-EC"/>
</dbReference>
<dbReference type="NCBIfam" id="TIGR00254">
    <property type="entry name" value="GGDEF"/>
    <property type="match status" value="1"/>
</dbReference>
<dbReference type="InterPro" id="IPR029787">
    <property type="entry name" value="Nucleotide_cyclase"/>
</dbReference>
<sequence>MTDSSRPVEPLYCPSQGQECLAQQELTALREQVASLAEQAHTDALTGVYNYRHFRQALSDEIERVQRTGQPLALVLADVDHFKAFNDTYGHEQGNRLLKALAEQLSCQLRRLDVLCRFGGEEFAIILPGTALNLAQTVAERIRAHIARQKLLDDCDAQVSMSFGVASFKPENLGGVTELTELADKQLYRAKEQGRNRVCVAEDGLHKAESVTHEEKAVLFAMLRDDDQDEHQE</sequence>
<name>A0A9X2HXX0_9GAMM</name>
<dbReference type="PROSITE" id="PS50887">
    <property type="entry name" value="GGDEF"/>
    <property type="match status" value="1"/>
</dbReference>
<dbReference type="PANTHER" id="PTHR45138:SF9">
    <property type="entry name" value="DIGUANYLATE CYCLASE DGCM-RELATED"/>
    <property type="match status" value="1"/>
</dbReference>
<dbReference type="SUPFAM" id="SSF55073">
    <property type="entry name" value="Nucleotide cyclase"/>
    <property type="match status" value="1"/>
</dbReference>
<comment type="caution">
    <text evidence="5">The sequence shown here is derived from an EMBL/GenBank/DDBJ whole genome shotgun (WGS) entry which is preliminary data.</text>
</comment>
<dbReference type="Gene3D" id="3.30.70.270">
    <property type="match status" value="1"/>
</dbReference>
<dbReference type="EC" id="2.7.7.65" evidence="2"/>
<dbReference type="EMBL" id="JAMFTH010000001">
    <property type="protein sequence ID" value="MCP8898576.1"/>
    <property type="molecule type" value="Genomic_DNA"/>
</dbReference>
<keyword evidence="6" id="KW-1185">Reference proteome</keyword>
<dbReference type="GO" id="GO:0005886">
    <property type="term" value="C:plasma membrane"/>
    <property type="evidence" value="ECO:0007669"/>
    <property type="project" value="TreeGrafter"/>
</dbReference>
<dbReference type="RefSeq" id="WP_253966850.1">
    <property type="nucleotide sequence ID" value="NZ_JAMFTH010000001.1"/>
</dbReference>
<dbReference type="AlphaFoldDB" id="A0A9X2HXX0"/>
<comment type="catalytic activity">
    <reaction evidence="3">
        <text>2 GTP = 3',3'-c-di-GMP + 2 diphosphate</text>
        <dbReference type="Rhea" id="RHEA:24898"/>
        <dbReference type="ChEBI" id="CHEBI:33019"/>
        <dbReference type="ChEBI" id="CHEBI:37565"/>
        <dbReference type="ChEBI" id="CHEBI:58805"/>
        <dbReference type="EC" id="2.7.7.65"/>
    </reaction>
</comment>
<proteinExistence type="predicted"/>
<gene>
    <name evidence="5" type="ORF">M6D89_04610</name>
</gene>
<reference evidence="5" key="2">
    <citation type="submission" date="2023-01" db="EMBL/GenBank/DDBJ databases">
        <title>Gilvimarinus xylanilyticus HB14 isolated from Caulerpa lentillifera aquaculture base in Hainan, China.</title>
        <authorList>
            <person name="Zhang Y.-J."/>
        </authorList>
    </citation>
    <scope>NUCLEOTIDE SEQUENCE</scope>
    <source>
        <strain evidence="5">HB14</strain>
    </source>
</reference>
<dbReference type="InterPro" id="IPR043128">
    <property type="entry name" value="Rev_trsase/Diguanyl_cyclase"/>
</dbReference>
<evidence type="ECO:0000313" key="6">
    <source>
        <dbReference type="Proteomes" id="UP001139319"/>
    </source>
</evidence>
<evidence type="ECO:0000256" key="3">
    <source>
        <dbReference type="ARBA" id="ARBA00034247"/>
    </source>
</evidence>
<dbReference type="Pfam" id="PF00990">
    <property type="entry name" value="GGDEF"/>
    <property type="match status" value="1"/>
</dbReference>
<feature type="domain" description="GGDEF" evidence="4">
    <location>
        <begin position="70"/>
        <end position="203"/>
    </location>
</feature>
<dbReference type="InterPro" id="IPR000160">
    <property type="entry name" value="GGDEF_dom"/>
</dbReference>
<comment type="cofactor">
    <cofactor evidence="1">
        <name>Mg(2+)</name>
        <dbReference type="ChEBI" id="CHEBI:18420"/>
    </cofactor>
</comment>
<reference evidence="5" key="1">
    <citation type="submission" date="2022-05" db="EMBL/GenBank/DDBJ databases">
        <authorList>
            <person name="Sun H.-N."/>
        </authorList>
    </citation>
    <scope>NUCLEOTIDE SEQUENCE</scope>
    <source>
        <strain evidence="5">HB14</strain>
    </source>
</reference>